<dbReference type="GO" id="GO:0008408">
    <property type="term" value="F:3'-5' exonuclease activity"/>
    <property type="evidence" value="ECO:0007669"/>
    <property type="project" value="InterPro"/>
</dbReference>
<dbReference type="AlphaFoldDB" id="K1QSL9"/>
<dbReference type="InParanoid" id="K1QSL9"/>
<reference evidence="1" key="1">
    <citation type="journal article" date="2012" name="Nature">
        <title>The oyster genome reveals stress adaptation and complexity of shell formation.</title>
        <authorList>
            <person name="Zhang G."/>
            <person name="Fang X."/>
            <person name="Guo X."/>
            <person name="Li L."/>
            <person name="Luo R."/>
            <person name="Xu F."/>
            <person name="Yang P."/>
            <person name="Zhang L."/>
            <person name="Wang X."/>
            <person name="Qi H."/>
            <person name="Xiong Z."/>
            <person name="Que H."/>
            <person name="Xie Y."/>
            <person name="Holland P.W."/>
            <person name="Paps J."/>
            <person name="Zhu Y."/>
            <person name="Wu F."/>
            <person name="Chen Y."/>
            <person name="Wang J."/>
            <person name="Peng C."/>
            <person name="Meng J."/>
            <person name="Yang L."/>
            <person name="Liu J."/>
            <person name="Wen B."/>
            <person name="Zhang N."/>
            <person name="Huang Z."/>
            <person name="Zhu Q."/>
            <person name="Feng Y."/>
            <person name="Mount A."/>
            <person name="Hedgecock D."/>
            <person name="Xu Z."/>
            <person name="Liu Y."/>
            <person name="Domazet-Loso T."/>
            <person name="Du Y."/>
            <person name="Sun X."/>
            <person name="Zhang S."/>
            <person name="Liu B."/>
            <person name="Cheng P."/>
            <person name="Jiang X."/>
            <person name="Li J."/>
            <person name="Fan D."/>
            <person name="Wang W."/>
            <person name="Fu W."/>
            <person name="Wang T."/>
            <person name="Wang B."/>
            <person name="Zhang J."/>
            <person name="Peng Z."/>
            <person name="Li Y."/>
            <person name="Li N."/>
            <person name="Wang J."/>
            <person name="Chen M."/>
            <person name="He Y."/>
            <person name="Tan F."/>
            <person name="Song X."/>
            <person name="Zheng Q."/>
            <person name="Huang R."/>
            <person name="Yang H."/>
            <person name="Du X."/>
            <person name="Chen L."/>
            <person name="Yang M."/>
            <person name="Gaffney P.M."/>
            <person name="Wang S."/>
            <person name="Luo L."/>
            <person name="She Z."/>
            <person name="Ming Y."/>
            <person name="Huang W."/>
            <person name="Zhang S."/>
            <person name="Huang B."/>
            <person name="Zhang Y."/>
            <person name="Qu T."/>
            <person name="Ni P."/>
            <person name="Miao G."/>
            <person name="Wang J."/>
            <person name="Wang Q."/>
            <person name="Steinberg C.E."/>
            <person name="Wang H."/>
            <person name="Li N."/>
            <person name="Qian L."/>
            <person name="Zhang G."/>
            <person name="Li Y."/>
            <person name="Yang H."/>
            <person name="Liu X."/>
            <person name="Wang J."/>
            <person name="Yin Y."/>
            <person name="Wang J."/>
        </authorList>
    </citation>
    <scope>NUCLEOTIDE SEQUENCE [LARGE SCALE GENOMIC DNA]</scope>
    <source>
        <strain evidence="1">05x7-T-G4-1.051#20</strain>
    </source>
</reference>
<organism evidence="1">
    <name type="scientific">Magallana gigas</name>
    <name type="common">Pacific oyster</name>
    <name type="synonym">Crassostrea gigas</name>
    <dbReference type="NCBI Taxonomy" id="29159"/>
    <lineage>
        <taxon>Eukaryota</taxon>
        <taxon>Metazoa</taxon>
        <taxon>Spiralia</taxon>
        <taxon>Lophotrochozoa</taxon>
        <taxon>Mollusca</taxon>
        <taxon>Bivalvia</taxon>
        <taxon>Autobranchia</taxon>
        <taxon>Pteriomorphia</taxon>
        <taxon>Ostreida</taxon>
        <taxon>Ostreoidea</taxon>
        <taxon>Ostreidae</taxon>
        <taxon>Magallana</taxon>
    </lineage>
</organism>
<dbReference type="GO" id="GO:0006139">
    <property type="term" value="P:nucleobase-containing compound metabolic process"/>
    <property type="evidence" value="ECO:0007669"/>
    <property type="project" value="InterPro"/>
</dbReference>
<dbReference type="PANTHER" id="PTHR46814">
    <property type="entry name" value="EGALITARIAN, ISOFORM B"/>
    <property type="match status" value="1"/>
</dbReference>
<dbReference type="SUPFAM" id="SSF53098">
    <property type="entry name" value="Ribonuclease H-like"/>
    <property type="match status" value="1"/>
</dbReference>
<proteinExistence type="predicted"/>
<sequence length="403" mass="46496">MVMKRNQMANQAVEIIVETSRCRHVVSILSRESVLAVDCEGIALGVEGPMTLLQICTNSGDVYLFDVQENRELFSEGHLKIVLESNEILKVIHACPYDSAALYHQFGVTLQNVFDTQVADTVLEEHNGRLLVSSLDLQGLCQKYSSSKKVSDYKEQLKIQYSKKDGEFWAKRSLTDEMKSVAEGDVRALIPEVFEKQKRIILNSGLQEKFRERVSEIIKYYIDDEVRKHRYKRRFIIVNQIIDSINEKRDTRTVCSDFPEDSDEYEALKRIDYREACIKSPFIDRLKTESILYLIVADTVLEEHKGRLLVSSLDLQALCQKYSSCKKVSAYKEQIKIQYSKKEGCFWAKRPLIDEMKSVAVGDVRALIPEVFETQKRLVTKDPLGYDYVFETRIVQLMAILKN</sequence>
<dbReference type="PANTHER" id="PTHR46814:SF1">
    <property type="entry name" value="EGALITARIAN, ISOFORM B"/>
    <property type="match status" value="1"/>
</dbReference>
<keyword evidence="1" id="KW-0269">Exonuclease</keyword>
<dbReference type="Pfam" id="PF01612">
    <property type="entry name" value="DNA_pol_A_exo1"/>
    <property type="match status" value="1"/>
</dbReference>
<keyword evidence="1" id="KW-0378">Hydrolase</keyword>
<dbReference type="HOGENOM" id="CLU_683810_0_0_1"/>
<dbReference type="InterPro" id="IPR036397">
    <property type="entry name" value="RNaseH_sf"/>
</dbReference>
<dbReference type="Gene3D" id="3.30.420.10">
    <property type="entry name" value="Ribonuclease H-like superfamily/Ribonuclease H"/>
    <property type="match status" value="1"/>
</dbReference>
<protein>
    <submittedName>
        <fullName evidence="1">Exonuclease 3'-5' domain-containing protein 1</fullName>
    </submittedName>
</protein>
<dbReference type="GO" id="GO:0003676">
    <property type="term" value="F:nucleic acid binding"/>
    <property type="evidence" value="ECO:0007669"/>
    <property type="project" value="InterPro"/>
</dbReference>
<dbReference type="InterPro" id="IPR012337">
    <property type="entry name" value="RNaseH-like_sf"/>
</dbReference>
<name>K1QSL9_MAGGI</name>
<keyword evidence="1" id="KW-0540">Nuclease</keyword>
<dbReference type="InterPro" id="IPR002562">
    <property type="entry name" value="3'-5'_exonuclease_dom"/>
</dbReference>
<dbReference type="EMBL" id="JH818889">
    <property type="protein sequence ID" value="EKC39882.1"/>
    <property type="molecule type" value="Genomic_DNA"/>
</dbReference>
<gene>
    <name evidence="1" type="ORF">CGI_10016614</name>
</gene>
<accession>K1QSL9</accession>
<evidence type="ECO:0000313" key="1">
    <source>
        <dbReference type="EMBL" id="EKC39882.1"/>
    </source>
</evidence>
<dbReference type="SMART" id="SM00474">
    <property type="entry name" value="35EXOc"/>
    <property type="match status" value="1"/>
</dbReference>